<feature type="site" description="Important for catalytic activity, responsible for pKa modulation of the active site Glu and correct orientation of both the proton donor and substrate" evidence="5">
    <location>
        <position position="128"/>
    </location>
</feature>
<reference evidence="8 9" key="1">
    <citation type="journal article" date="2013" name="Genome Announc.">
        <title>Draft Genome Sequence of the Cellulolytic, Mesophilic, Anaerobic Bacterium Clostridium termitidis Strain CT1112 (DSM 5398).</title>
        <authorList>
            <person name="Lal S."/>
            <person name="Ramachandran U."/>
            <person name="Zhang X."/>
            <person name="Munir R."/>
            <person name="Sparling R."/>
            <person name="Levin D.B."/>
        </authorList>
    </citation>
    <scope>NUCLEOTIDE SEQUENCE [LARGE SCALE GENOMIC DNA]</scope>
    <source>
        <strain evidence="8 9">CT1112</strain>
    </source>
</reference>
<evidence type="ECO:0000256" key="5">
    <source>
        <dbReference type="PIRSR" id="PIRSR606710-2"/>
    </source>
</evidence>
<dbReference type="SUPFAM" id="SSF49899">
    <property type="entry name" value="Concanavalin A-like lectins/glucanases"/>
    <property type="match status" value="1"/>
</dbReference>
<dbReference type="SUPFAM" id="SSF75005">
    <property type="entry name" value="Arabinanase/levansucrase/invertase"/>
    <property type="match status" value="1"/>
</dbReference>
<accession>S0FNE1</accession>
<organism evidence="8 9">
    <name type="scientific">Ruminiclostridium cellobioparum subsp. termitidis CT1112</name>
    <dbReference type="NCBI Taxonomy" id="1195236"/>
    <lineage>
        <taxon>Bacteria</taxon>
        <taxon>Bacillati</taxon>
        <taxon>Bacillota</taxon>
        <taxon>Clostridia</taxon>
        <taxon>Eubacteriales</taxon>
        <taxon>Oscillospiraceae</taxon>
        <taxon>Ruminiclostridium</taxon>
    </lineage>
</organism>
<keyword evidence="3 6" id="KW-0326">Glycosidase</keyword>
<dbReference type="InterPro" id="IPR051795">
    <property type="entry name" value="Glycosyl_Hydrlase_43"/>
</dbReference>
<dbReference type="EMBL" id="AORV01000049">
    <property type="protein sequence ID" value="EMS70664.1"/>
    <property type="molecule type" value="Genomic_DNA"/>
</dbReference>
<feature type="active site" description="Proton acceptor" evidence="4">
    <location>
        <position position="21"/>
    </location>
</feature>
<evidence type="ECO:0000256" key="6">
    <source>
        <dbReference type="RuleBase" id="RU361187"/>
    </source>
</evidence>
<evidence type="ECO:0000313" key="8">
    <source>
        <dbReference type="EMBL" id="EMS70664.1"/>
    </source>
</evidence>
<dbReference type="PANTHER" id="PTHR42812">
    <property type="entry name" value="BETA-XYLOSIDASE"/>
    <property type="match status" value="1"/>
</dbReference>
<dbReference type="EC" id="3.2.1.55" evidence="8"/>
<dbReference type="InterPro" id="IPR023296">
    <property type="entry name" value="Glyco_hydro_beta-prop_sf"/>
</dbReference>
<dbReference type="STRING" id="1195236.CTER_3581"/>
<proteinExistence type="inferred from homology"/>
<dbReference type="Gene3D" id="2.115.10.20">
    <property type="entry name" value="Glycosyl hydrolase domain, family 43"/>
    <property type="match status" value="1"/>
</dbReference>
<evidence type="ECO:0000256" key="1">
    <source>
        <dbReference type="ARBA" id="ARBA00009865"/>
    </source>
</evidence>
<dbReference type="RefSeq" id="WP_004627910.1">
    <property type="nucleotide sequence ID" value="NZ_AORV01000049.1"/>
</dbReference>
<dbReference type="InterPro" id="IPR013320">
    <property type="entry name" value="ConA-like_dom_sf"/>
</dbReference>
<dbReference type="GO" id="GO:0046556">
    <property type="term" value="F:alpha-L-arabinofuranosidase activity"/>
    <property type="evidence" value="ECO:0007669"/>
    <property type="project" value="UniProtKB-EC"/>
</dbReference>
<keyword evidence="2 6" id="KW-0378">Hydrolase</keyword>
<dbReference type="AlphaFoldDB" id="S0FNE1"/>
<comment type="caution">
    <text evidence="8">The sequence shown here is derived from an EMBL/GenBank/DDBJ whole genome shotgun (WGS) entry which is preliminary data.</text>
</comment>
<feature type="active site" description="Proton donor" evidence="4">
    <location>
        <position position="190"/>
    </location>
</feature>
<dbReference type="Gene3D" id="2.60.120.200">
    <property type="match status" value="1"/>
</dbReference>
<evidence type="ECO:0000256" key="3">
    <source>
        <dbReference type="ARBA" id="ARBA00023295"/>
    </source>
</evidence>
<dbReference type="InterPro" id="IPR041542">
    <property type="entry name" value="GH43_C2"/>
</dbReference>
<keyword evidence="9" id="KW-1185">Reference proteome</keyword>
<protein>
    <submittedName>
        <fullName evidence="8">Beta-xylosidase</fullName>
        <ecNumber evidence="8">3.2.1.55</ecNumber>
    </submittedName>
</protein>
<evidence type="ECO:0000256" key="2">
    <source>
        <dbReference type="ARBA" id="ARBA00022801"/>
    </source>
</evidence>
<sequence length="525" mass="58874">MKTNDQITSFNNPILSGFYPDPSICRVDEEYYLVTSSFTYFPGIPIFRSRDLVNWEQLGHVLDRESQLNLDNLRQSEGIFAPTIRYHNGVFYVICTNVGKGGNFIVTAENPSGPWSEPFWLQDAPGIDPSLFFDDDGKAYVTGTSEAPEGGQYYGDNEIWLRELELKSMALVGPRYGLWKGALKNAVWPEGPHLYRINGTYYLMIAEGGTDYHHSVTIARSERLTGPYYGNPGNPILTHRHLGRSYPIANTGHADLVETQSGEWWMAALASRPYGGYYRNLGRETFLVPVVWEDGWPIVSPGTGRIEFQYGKPALPGGDKNTSPERDDFDGLELGFIWNMLRTPRERFWSLSERPGYLRLRLRAARITEQSNPSFIGRRQQHMAFSAAAKMEFIPAGEGETAGIALLQNNNYNLRMERTLSGGKNIVQLICCFDGNETIIARKEFEGRHLYLKVSALGQDYSFYCGADENALQALSENVDGRLLSTDVAGGFVGAYIGMYASSNGRASTNHADFDWFEYKGLTAC</sequence>
<gene>
    <name evidence="8" type="ORF">CTER_3581</name>
</gene>
<evidence type="ECO:0000313" key="9">
    <source>
        <dbReference type="Proteomes" id="UP000014155"/>
    </source>
</evidence>
<dbReference type="Pfam" id="PF04616">
    <property type="entry name" value="Glyco_hydro_43"/>
    <property type="match status" value="1"/>
</dbReference>
<name>S0FNE1_RUMCE</name>
<comment type="similarity">
    <text evidence="1 6">Belongs to the glycosyl hydrolase 43 family.</text>
</comment>
<dbReference type="Proteomes" id="UP000014155">
    <property type="component" value="Unassembled WGS sequence"/>
</dbReference>
<dbReference type="PANTHER" id="PTHR42812:SF12">
    <property type="entry name" value="BETA-XYLOSIDASE-RELATED"/>
    <property type="match status" value="1"/>
</dbReference>
<evidence type="ECO:0000256" key="4">
    <source>
        <dbReference type="PIRSR" id="PIRSR606710-1"/>
    </source>
</evidence>
<dbReference type="GO" id="GO:0005975">
    <property type="term" value="P:carbohydrate metabolic process"/>
    <property type="evidence" value="ECO:0007669"/>
    <property type="project" value="InterPro"/>
</dbReference>
<dbReference type="PATRIC" id="fig|1195236.3.peg.3806"/>
<dbReference type="InterPro" id="IPR006710">
    <property type="entry name" value="Glyco_hydro_43"/>
</dbReference>
<dbReference type="CDD" id="cd18617">
    <property type="entry name" value="GH43_XynB-like"/>
    <property type="match status" value="1"/>
</dbReference>
<feature type="domain" description="Beta-xylosidase C-terminal Concanavalin A-like" evidence="7">
    <location>
        <begin position="326"/>
        <end position="520"/>
    </location>
</feature>
<evidence type="ECO:0000259" key="7">
    <source>
        <dbReference type="Pfam" id="PF17851"/>
    </source>
</evidence>
<dbReference type="eggNOG" id="COG3507">
    <property type="taxonomic scope" value="Bacteria"/>
</dbReference>
<dbReference type="Pfam" id="PF17851">
    <property type="entry name" value="GH43_C2"/>
    <property type="match status" value="1"/>
</dbReference>